<dbReference type="PROSITE" id="PS50240">
    <property type="entry name" value="TRYPSIN_DOM"/>
    <property type="match status" value="1"/>
</dbReference>
<dbReference type="InterPro" id="IPR001314">
    <property type="entry name" value="Peptidase_S1A"/>
</dbReference>
<dbReference type="InterPro" id="IPR033116">
    <property type="entry name" value="TRYPSIN_SER"/>
</dbReference>
<keyword evidence="1" id="KW-1015">Disulfide bond</keyword>
<dbReference type="GO" id="GO:0006508">
    <property type="term" value="P:proteolysis"/>
    <property type="evidence" value="ECO:0007669"/>
    <property type="project" value="UniProtKB-KW"/>
</dbReference>
<comment type="similarity">
    <text evidence="2">Belongs to the peptidase S1 family. CLIP subfamily.</text>
</comment>
<dbReference type="Gene3D" id="2.40.10.10">
    <property type="entry name" value="Trypsin-like serine proteases"/>
    <property type="match status" value="1"/>
</dbReference>
<organism evidence="6 7">
    <name type="scientific">Candidula unifasciata</name>
    <dbReference type="NCBI Taxonomy" id="100452"/>
    <lineage>
        <taxon>Eukaryota</taxon>
        <taxon>Metazoa</taxon>
        <taxon>Spiralia</taxon>
        <taxon>Lophotrochozoa</taxon>
        <taxon>Mollusca</taxon>
        <taxon>Gastropoda</taxon>
        <taxon>Heterobranchia</taxon>
        <taxon>Euthyneura</taxon>
        <taxon>Panpulmonata</taxon>
        <taxon>Eupulmonata</taxon>
        <taxon>Stylommatophora</taxon>
        <taxon>Helicina</taxon>
        <taxon>Helicoidea</taxon>
        <taxon>Geomitridae</taxon>
        <taxon>Candidula</taxon>
    </lineage>
</organism>
<gene>
    <name evidence="6" type="ORF">CUNI_LOCUS16617</name>
</gene>
<dbReference type="GO" id="GO:0004252">
    <property type="term" value="F:serine-type endopeptidase activity"/>
    <property type="evidence" value="ECO:0007669"/>
    <property type="project" value="InterPro"/>
</dbReference>
<dbReference type="InterPro" id="IPR009003">
    <property type="entry name" value="Peptidase_S1_PA"/>
</dbReference>
<dbReference type="EMBL" id="CAJHNH020004446">
    <property type="protein sequence ID" value="CAG5131059.1"/>
    <property type="molecule type" value="Genomic_DNA"/>
</dbReference>
<comment type="caution">
    <text evidence="6">The sequence shown here is derived from an EMBL/GenBank/DDBJ whole genome shotgun (WGS) entry which is preliminary data.</text>
</comment>
<feature type="domain" description="Peptidase S1" evidence="5">
    <location>
        <begin position="82"/>
        <end position="318"/>
    </location>
</feature>
<evidence type="ECO:0000313" key="6">
    <source>
        <dbReference type="EMBL" id="CAG5131059.1"/>
    </source>
</evidence>
<dbReference type="Proteomes" id="UP000678393">
    <property type="component" value="Unassembled WGS sequence"/>
</dbReference>
<dbReference type="OrthoDB" id="6052809at2759"/>
<dbReference type="FunFam" id="2.40.10.10:FF:000002">
    <property type="entry name" value="Transmembrane protease serine"/>
    <property type="match status" value="1"/>
</dbReference>
<dbReference type="PANTHER" id="PTHR24252">
    <property type="entry name" value="ACROSIN-RELATED"/>
    <property type="match status" value="1"/>
</dbReference>
<sequence length="320" mass="35531">MSRPRLHVVTTATIMFAVWMETLLPVNALNDPDHCRNACYQLNRLIERARRNPNNVQSTFLSNCYSKCLPGCGIQTMNRYRIVGGTDASECEFPWVVGISIGSNFCGGAVLDNLHILTAAHCLRDRRTGAIVDISQVLVRVGSSQMSRLQVYRVAKMDVDERHVRVINDYDVAVLTLAVPLVYSECVSPICLPEVWEDPKKAEFCVAAGWGVEFQSSDMLTANLKKVTLPIVDNSVCERSYGTRYVNWLKFCAGNFMDGGIDTCQGDSGGPLMCKFGHRYVVSGIVSFGSGCARARYPGVYTYLAHPDILFYIKRVMGVN</sequence>
<evidence type="ECO:0000256" key="1">
    <source>
        <dbReference type="ARBA" id="ARBA00023157"/>
    </source>
</evidence>
<feature type="chain" id="PRO_5035756937" description="Peptidase S1 domain-containing protein" evidence="4">
    <location>
        <begin position="29"/>
        <end position="320"/>
    </location>
</feature>
<evidence type="ECO:0000256" key="4">
    <source>
        <dbReference type="SAM" id="SignalP"/>
    </source>
</evidence>
<reference evidence="6" key="1">
    <citation type="submission" date="2021-04" db="EMBL/GenBank/DDBJ databases">
        <authorList>
            <consortium name="Molecular Ecology Group"/>
        </authorList>
    </citation>
    <scope>NUCLEOTIDE SEQUENCE</scope>
</reference>
<dbReference type="CDD" id="cd00190">
    <property type="entry name" value="Tryp_SPc"/>
    <property type="match status" value="1"/>
</dbReference>
<dbReference type="InterPro" id="IPR043504">
    <property type="entry name" value="Peptidase_S1_PA_chymotrypsin"/>
</dbReference>
<dbReference type="InterPro" id="IPR018114">
    <property type="entry name" value="TRYPSIN_HIS"/>
</dbReference>
<keyword evidence="3" id="KW-0645">Protease</keyword>
<dbReference type="Pfam" id="PF00089">
    <property type="entry name" value="Trypsin"/>
    <property type="match status" value="1"/>
</dbReference>
<dbReference type="AlphaFoldDB" id="A0A8S3ZNW1"/>
<evidence type="ECO:0000256" key="2">
    <source>
        <dbReference type="ARBA" id="ARBA00024195"/>
    </source>
</evidence>
<dbReference type="PRINTS" id="PR00722">
    <property type="entry name" value="CHYMOTRYPSIN"/>
</dbReference>
<dbReference type="SUPFAM" id="SSF50494">
    <property type="entry name" value="Trypsin-like serine proteases"/>
    <property type="match status" value="1"/>
</dbReference>
<dbReference type="InterPro" id="IPR001254">
    <property type="entry name" value="Trypsin_dom"/>
</dbReference>
<evidence type="ECO:0000256" key="3">
    <source>
        <dbReference type="RuleBase" id="RU363034"/>
    </source>
</evidence>
<dbReference type="PROSITE" id="PS00135">
    <property type="entry name" value="TRYPSIN_SER"/>
    <property type="match status" value="1"/>
</dbReference>
<evidence type="ECO:0000259" key="5">
    <source>
        <dbReference type="PROSITE" id="PS50240"/>
    </source>
</evidence>
<keyword evidence="3" id="KW-0378">Hydrolase</keyword>
<feature type="signal peptide" evidence="4">
    <location>
        <begin position="1"/>
        <end position="28"/>
    </location>
</feature>
<protein>
    <recommendedName>
        <fullName evidence="5">Peptidase S1 domain-containing protein</fullName>
    </recommendedName>
</protein>
<dbReference type="PROSITE" id="PS00134">
    <property type="entry name" value="TRYPSIN_HIS"/>
    <property type="match status" value="1"/>
</dbReference>
<name>A0A8S3ZNW1_9EUPU</name>
<proteinExistence type="inferred from homology"/>
<keyword evidence="3" id="KW-0720">Serine protease</keyword>
<accession>A0A8S3ZNW1</accession>
<keyword evidence="4" id="KW-0732">Signal</keyword>
<dbReference type="SMART" id="SM00020">
    <property type="entry name" value="Tryp_SPc"/>
    <property type="match status" value="1"/>
</dbReference>
<keyword evidence="7" id="KW-1185">Reference proteome</keyword>
<dbReference type="PANTHER" id="PTHR24252:SF7">
    <property type="entry name" value="HYALIN"/>
    <property type="match status" value="1"/>
</dbReference>
<evidence type="ECO:0000313" key="7">
    <source>
        <dbReference type="Proteomes" id="UP000678393"/>
    </source>
</evidence>